<evidence type="ECO:0000256" key="5">
    <source>
        <dbReference type="SAM" id="MobiDB-lite"/>
    </source>
</evidence>
<gene>
    <name evidence="6" type="primary">rrp1b</name>
</gene>
<dbReference type="InterPro" id="IPR010301">
    <property type="entry name" value="RRP1"/>
</dbReference>
<evidence type="ECO:0000256" key="2">
    <source>
        <dbReference type="ARBA" id="ARBA00006374"/>
    </source>
</evidence>
<keyword evidence="4" id="KW-0539">Nucleus</keyword>
<dbReference type="PANTHER" id="PTHR13026">
    <property type="entry name" value="NNP-1 PROTEIN NOVEL NUCLEAR PROTEIN 1 NOP52"/>
    <property type="match status" value="1"/>
</dbReference>
<feature type="compositionally biased region" description="Basic residues" evidence="5">
    <location>
        <begin position="409"/>
        <end position="424"/>
    </location>
</feature>
<dbReference type="PANTHER" id="PTHR13026:SF0">
    <property type="entry name" value="RIBOSOMAL RNA PROCESSING 1B"/>
    <property type="match status" value="1"/>
</dbReference>
<sequence length="823" mass="92109">MADTQQPEILLAQRLASNEKSIRSKALRKLRKYISVRSLKGGFTHDELLKLWKGLFYCLWMQDKPLLQENLSAQISALIHTFQDYDRQLLYLESFFVTFKREWTGIDRLRMDKFYQLVRFMFREAFEVLKKTNWEKSAIVKFVDLLTVQLLQSSSGAPSGLQLHILDLYLTELSAVGALQLSAEENLTFIEPFCKIAAKTKDRTLFSAICNSIFSSIIDQAPFAIEDLMKEIEADQDSDSDSGQASDEDQQIIKDHKSKSVGKQRVEHINGIKENEDDGEGDEALNDSEPSSDDTEPVLQFDYSALADKLLESASRSSTPAHNRQRLYKIIKVLRDLHEGVFPRHEDSDEVSTDEDDEMFGSRKFIPRRRDRVKKSKDGEPVAKKRKKEETPDGQNKDSEAADASVPEKKKKKKRRRRRKKKSKKLGDADKPEQEVNETKGETTTVSEGDQKSSPALLSEEGQTQSSSEPEVPSGTVGEKGARPESSSTDEPKEEHSHTSSDVKASGKKKRKIKSSVLTGAGADMELPAEQKKTTAEGETDRAEAESMESQSQTCVKRTVKNKRKAGLAEIDETCCVDPEGEETSTNLDQPIKKKKKKKKSSTSAESADDTDMKSEPLHPTAQQGLKKKKQKVGPAPMNSEAEVTSNGKAAQKKKKRKIPVEFEFEADEQQVAEMVPETSAQTKHDTQSKPKPLMSKTSQRMTATGSQSPFVTFQRRAAIPKPLYWKHQGGGATKKSPNGDLKSKKVTFGLKNNKTAEFKKTDRSILLSPDGSSRVPFDPQQKPKVGVLKSPPTFPIKRTPRKISSSASKLTVKKRAIAADFF</sequence>
<dbReference type="AlphaFoldDB" id="A0A8C5I866"/>
<reference evidence="6" key="1">
    <citation type="submission" date="2020-06" db="EMBL/GenBank/DDBJ databases">
        <authorList>
            <consortium name="Wellcome Sanger Institute Data Sharing"/>
        </authorList>
    </citation>
    <scope>NUCLEOTIDE SEQUENCE [LARGE SCALE GENOMIC DNA]</scope>
</reference>
<dbReference type="GO" id="GO:0030688">
    <property type="term" value="C:preribosome, small subunit precursor"/>
    <property type="evidence" value="ECO:0007669"/>
    <property type="project" value="InterPro"/>
</dbReference>
<protein>
    <recommendedName>
        <fullName evidence="8">Ribosomal RNA processing protein 1</fullName>
    </recommendedName>
</protein>
<evidence type="ECO:0008006" key="8">
    <source>
        <dbReference type="Google" id="ProtNLM"/>
    </source>
</evidence>
<dbReference type="GO" id="GO:0006364">
    <property type="term" value="P:rRNA processing"/>
    <property type="evidence" value="ECO:0007669"/>
    <property type="project" value="UniProtKB-KW"/>
</dbReference>
<dbReference type="GO" id="GO:0005634">
    <property type="term" value="C:nucleus"/>
    <property type="evidence" value="ECO:0007669"/>
    <property type="project" value="UniProtKB-SubCell"/>
</dbReference>
<evidence type="ECO:0000313" key="6">
    <source>
        <dbReference type="Ensembl" id="ENSGWIP00000054515.1"/>
    </source>
</evidence>
<feature type="region of interest" description="Disordered" evidence="5">
    <location>
        <begin position="234"/>
        <end position="296"/>
    </location>
</feature>
<feature type="compositionally biased region" description="Basic and acidic residues" evidence="5">
    <location>
        <begin position="264"/>
        <end position="274"/>
    </location>
</feature>
<accession>A0A8C5I866</accession>
<keyword evidence="3" id="KW-0698">rRNA processing</keyword>
<feature type="region of interest" description="Disordered" evidence="5">
    <location>
        <begin position="340"/>
        <end position="748"/>
    </location>
</feature>
<feature type="region of interest" description="Disordered" evidence="5">
    <location>
        <begin position="762"/>
        <end position="809"/>
    </location>
</feature>
<evidence type="ECO:0000256" key="4">
    <source>
        <dbReference type="ARBA" id="ARBA00023242"/>
    </source>
</evidence>
<reference evidence="6" key="2">
    <citation type="submission" date="2025-08" db="UniProtKB">
        <authorList>
            <consortium name="Ensembl"/>
        </authorList>
    </citation>
    <scope>IDENTIFICATION</scope>
</reference>
<feature type="compositionally biased region" description="Basic and acidic residues" evidence="5">
    <location>
        <begin position="376"/>
        <end position="400"/>
    </location>
</feature>
<organism evidence="6 7">
    <name type="scientific">Gouania willdenowi</name>
    <name type="common">Blunt-snouted clingfish</name>
    <name type="synonym">Lepadogaster willdenowi</name>
    <dbReference type="NCBI Taxonomy" id="441366"/>
    <lineage>
        <taxon>Eukaryota</taxon>
        <taxon>Metazoa</taxon>
        <taxon>Chordata</taxon>
        <taxon>Craniata</taxon>
        <taxon>Vertebrata</taxon>
        <taxon>Euteleostomi</taxon>
        <taxon>Actinopterygii</taxon>
        <taxon>Neopterygii</taxon>
        <taxon>Teleostei</taxon>
        <taxon>Neoteleostei</taxon>
        <taxon>Acanthomorphata</taxon>
        <taxon>Ovalentaria</taxon>
        <taxon>Blenniimorphae</taxon>
        <taxon>Blenniiformes</taxon>
        <taxon>Gobiesocoidei</taxon>
        <taxon>Gobiesocidae</taxon>
        <taxon>Gobiesocinae</taxon>
        <taxon>Gouania</taxon>
    </lineage>
</organism>
<feature type="compositionally biased region" description="Acidic residues" evidence="5">
    <location>
        <begin position="275"/>
        <end position="296"/>
    </location>
</feature>
<feature type="compositionally biased region" description="Acidic residues" evidence="5">
    <location>
        <begin position="234"/>
        <end position="250"/>
    </location>
</feature>
<reference evidence="6" key="3">
    <citation type="submission" date="2025-09" db="UniProtKB">
        <authorList>
            <consortium name="Ensembl"/>
        </authorList>
    </citation>
    <scope>IDENTIFICATION</scope>
</reference>
<feature type="compositionally biased region" description="Basic and acidic residues" evidence="5">
    <location>
        <begin position="425"/>
        <end position="441"/>
    </location>
</feature>
<comment type="similarity">
    <text evidence="2">Belongs to the RRP1 family.</text>
</comment>
<dbReference type="Ensembl" id="ENSGWIT00000058740.1">
    <property type="protein sequence ID" value="ENSGWIP00000054515.1"/>
    <property type="gene ID" value="ENSGWIG00000026049.1"/>
</dbReference>
<feature type="compositionally biased region" description="Basic and acidic residues" evidence="5">
    <location>
        <begin position="529"/>
        <end position="545"/>
    </location>
</feature>
<proteinExistence type="inferred from homology"/>
<comment type="subcellular location">
    <subcellularLocation>
        <location evidence="1">Nucleus</location>
    </subcellularLocation>
</comment>
<feature type="compositionally biased region" description="Basic residues" evidence="5">
    <location>
        <begin position="365"/>
        <end position="375"/>
    </location>
</feature>
<feature type="compositionally biased region" description="Acidic residues" evidence="5">
    <location>
        <begin position="570"/>
        <end position="583"/>
    </location>
</feature>
<feature type="compositionally biased region" description="Acidic residues" evidence="5">
    <location>
        <begin position="348"/>
        <end position="359"/>
    </location>
</feature>
<dbReference type="CTD" id="8568"/>
<name>A0A8C5I866_GOUWI</name>
<feature type="compositionally biased region" description="Polar residues" evidence="5">
    <location>
        <begin position="696"/>
        <end position="712"/>
    </location>
</feature>
<evidence type="ECO:0000256" key="1">
    <source>
        <dbReference type="ARBA" id="ARBA00004123"/>
    </source>
</evidence>
<evidence type="ECO:0000256" key="3">
    <source>
        <dbReference type="ARBA" id="ARBA00022552"/>
    </source>
</evidence>
<dbReference type="Proteomes" id="UP000694680">
    <property type="component" value="Chromosome 21"/>
</dbReference>
<feature type="compositionally biased region" description="Basic and acidic residues" evidence="5">
    <location>
        <begin position="490"/>
        <end position="501"/>
    </location>
</feature>
<dbReference type="OrthoDB" id="2019504at2759"/>
<keyword evidence="7" id="KW-1185">Reference proteome</keyword>
<dbReference type="Pfam" id="PF05997">
    <property type="entry name" value="Nop52"/>
    <property type="match status" value="1"/>
</dbReference>
<feature type="compositionally biased region" description="Polar residues" evidence="5">
    <location>
        <begin position="442"/>
        <end position="469"/>
    </location>
</feature>
<evidence type="ECO:0000313" key="7">
    <source>
        <dbReference type="Proteomes" id="UP000694680"/>
    </source>
</evidence>